<evidence type="ECO:0000256" key="4">
    <source>
        <dbReference type="ARBA" id="ARBA00022475"/>
    </source>
</evidence>
<dbReference type="OrthoDB" id="9811975at2"/>
<evidence type="ECO:0000256" key="2">
    <source>
        <dbReference type="ARBA" id="ARBA00007935"/>
    </source>
</evidence>
<feature type="transmembrane region" description="Helical" evidence="8">
    <location>
        <begin position="119"/>
        <end position="136"/>
    </location>
</feature>
<evidence type="ECO:0000313" key="10">
    <source>
        <dbReference type="Proteomes" id="UP000265366"/>
    </source>
</evidence>
<feature type="transmembrane region" description="Helical" evidence="8">
    <location>
        <begin position="277"/>
        <end position="299"/>
    </location>
</feature>
<dbReference type="PANTHER" id="PTHR30472:SF37">
    <property type="entry name" value="FE(3+) DICITRATE TRANSPORT SYSTEM PERMEASE PROTEIN FECD-RELATED"/>
    <property type="match status" value="1"/>
</dbReference>
<sequence length="660" mass="67248">MKDGRVKFGPALLALLLALIACGLVVAVIHDPLTAFLQTPSKAEGYDADRMVFIYATLPRLAMAALCGAGLAGAGAIMQFVLRNPLASPTTLGVEAGARVALAIATVAAPGLLGFGRDLVAISGSAITTGLVFLLVRRRNFEPVATVIAGLIVGLFCGALAALLGLVEARQMTAVFLWGSGSLSQQSWSPFLALALRLGLASLALLPLLRSLAVLQLGDEGARGLGLSVVRLRFVSIAIASTMTAFVVSTVGVIGFVGLVAPALSRLAGARRLGAQLGWSILLGALMLLITDATVMLFAGQLSEFLPTGAVTAVLGSPLLLLLIRRMKPSAPPAIATPPSWSDPPAARTPVVLMGLGLLVIVALLVGRGPTGNWSLPFGAWDAVAVWRLPRILASGAAGALLAISGVVLQRLTRNELASPEVLGVSAGALLAVTLSLLLFGEIGVAGEAATAVFGGLAVLLLILALGRRSAFAPDHMLLAGIAVSALADALVGVLTAVGDPRAMRLLGWMSGSVAGVSLEAAVLTMLAAALTLIAALVLRRWLEILPLGPEAAQGLGVNLPRARLTLLLLAALASVAAMPILGPVTFIGLVAPHIVMTLGLRKLQSVILAAAGTGGAIMIGADWLARTVSFPLQLPTGLVAALLGAPALMLLLNRRARGK</sequence>
<evidence type="ECO:0000256" key="7">
    <source>
        <dbReference type="ARBA" id="ARBA00023136"/>
    </source>
</evidence>
<proteinExistence type="inferred from homology"/>
<evidence type="ECO:0000256" key="6">
    <source>
        <dbReference type="ARBA" id="ARBA00022989"/>
    </source>
</evidence>
<feature type="transmembrane region" description="Helical" evidence="8">
    <location>
        <begin position="633"/>
        <end position="653"/>
    </location>
</feature>
<dbReference type="GO" id="GO:0022857">
    <property type="term" value="F:transmembrane transporter activity"/>
    <property type="evidence" value="ECO:0007669"/>
    <property type="project" value="InterPro"/>
</dbReference>
<feature type="transmembrane region" description="Helical" evidence="8">
    <location>
        <begin position="446"/>
        <end position="466"/>
    </location>
</feature>
<dbReference type="AlphaFoldDB" id="A0A3A1NXX2"/>
<keyword evidence="5 8" id="KW-0812">Transmembrane</keyword>
<feature type="transmembrane region" description="Helical" evidence="8">
    <location>
        <begin position="604"/>
        <end position="626"/>
    </location>
</feature>
<feature type="transmembrane region" description="Helical" evidence="8">
    <location>
        <begin position="351"/>
        <end position="369"/>
    </location>
</feature>
<dbReference type="InterPro" id="IPR000522">
    <property type="entry name" value="ABC_transptr_permease_BtuC"/>
</dbReference>
<evidence type="ECO:0000256" key="8">
    <source>
        <dbReference type="SAM" id="Phobius"/>
    </source>
</evidence>
<feature type="transmembrane region" description="Helical" evidence="8">
    <location>
        <begin position="421"/>
        <end position="440"/>
    </location>
</feature>
<dbReference type="Gene3D" id="1.10.3470.10">
    <property type="entry name" value="ABC transporter involved in vitamin B12 uptake, BtuC"/>
    <property type="match status" value="2"/>
</dbReference>
<dbReference type="SUPFAM" id="SSF81345">
    <property type="entry name" value="ABC transporter involved in vitamin B12 uptake, BtuC"/>
    <property type="match status" value="2"/>
</dbReference>
<keyword evidence="10" id="KW-1185">Reference proteome</keyword>
<feature type="transmembrane region" description="Helical" evidence="8">
    <location>
        <begin position="305"/>
        <end position="324"/>
    </location>
</feature>
<dbReference type="CDD" id="cd06550">
    <property type="entry name" value="TM_ABC_iron-siderophores_like"/>
    <property type="match status" value="2"/>
</dbReference>
<evidence type="ECO:0000256" key="3">
    <source>
        <dbReference type="ARBA" id="ARBA00022448"/>
    </source>
</evidence>
<dbReference type="InterPro" id="IPR037294">
    <property type="entry name" value="ABC_BtuC-like"/>
</dbReference>
<organism evidence="9 10">
    <name type="scientific">Aurantiacibacter xanthus</name>
    <dbReference type="NCBI Taxonomy" id="1784712"/>
    <lineage>
        <taxon>Bacteria</taxon>
        <taxon>Pseudomonadati</taxon>
        <taxon>Pseudomonadota</taxon>
        <taxon>Alphaproteobacteria</taxon>
        <taxon>Sphingomonadales</taxon>
        <taxon>Erythrobacteraceae</taxon>
        <taxon>Aurantiacibacter</taxon>
    </lineage>
</organism>
<reference evidence="9 10" key="1">
    <citation type="submission" date="2018-08" db="EMBL/GenBank/DDBJ databases">
        <title>Erythrobacter zhengii sp.nov., a bacterium isolated from deep-sea sediment.</title>
        <authorList>
            <person name="Fang C."/>
            <person name="Wu Y.-H."/>
            <person name="Sun C."/>
            <person name="Wang H."/>
            <person name="Cheng H."/>
            <person name="Meng F.-X."/>
            <person name="Wang C.-S."/>
            <person name="Xu X.-W."/>
        </authorList>
    </citation>
    <scope>NUCLEOTIDE SEQUENCE [LARGE SCALE GENOMIC DNA]</scope>
    <source>
        <strain evidence="9 10">CCTCC AB 2015396</strain>
    </source>
</reference>
<evidence type="ECO:0000313" key="9">
    <source>
        <dbReference type="EMBL" id="RIV79846.1"/>
    </source>
</evidence>
<comment type="similarity">
    <text evidence="2">Belongs to the binding-protein-dependent transport system permease family. FecCD subfamily.</text>
</comment>
<dbReference type="NCBIfam" id="NF007866">
    <property type="entry name" value="PRK10577.1-2"/>
    <property type="match status" value="1"/>
</dbReference>
<keyword evidence="6 8" id="KW-1133">Transmembrane helix</keyword>
<feature type="transmembrane region" description="Helical" evidence="8">
    <location>
        <begin position="61"/>
        <end position="82"/>
    </location>
</feature>
<evidence type="ECO:0000256" key="1">
    <source>
        <dbReference type="ARBA" id="ARBA00004651"/>
    </source>
</evidence>
<dbReference type="Pfam" id="PF01032">
    <property type="entry name" value="FecCD"/>
    <property type="match status" value="2"/>
</dbReference>
<accession>A0A3A1NXX2</accession>
<name>A0A3A1NXX2_9SPHN</name>
<dbReference type="GO" id="GO:0033214">
    <property type="term" value="P:siderophore-iron import into cell"/>
    <property type="evidence" value="ECO:0007669"/>
    <property type="project" value="TreeGrafter"/>
</dbReference>
<dbReference type="Proteomes" id="UP000265366">
    <property type="component" value="Unassembled WGS sequence"/>
</dbReference>
<dbReference type="PANTHER" id="PTHR30472">
    <property type="entry name" value="FERRIC ENTEROBACTIN TRANSPORT SYSTEM PERMEASE PROTEIN"/>
    <property type="match status" value="1"/>
</dbReference>
<protein>
    <submittedName>
        <fullName evidence="9">Fe(3+)-hydroxamate ABC transporter permease FhuB</fullName>
    </submittedName>
</protein>
<keyword evidence="3" id="KW-0813">Transport</keyword>
<feature type="transmembrane region" description="Helical" evidence="8">
    <location>
        <begin position="389"/>
        <end position="409"/>
    </location>
</feature>
<dbReference type="EMBL" id="QXFM01000145">
    <property type="protein sequence ID" value="RIV79846.1"/>
    <property type="molecule type" value="Genomic_DNA"/>
</dbReference>
<feature type="transmembrane region" description="Helical" evidence="8">
    <location>
        <begin position="567"/>
        <end position="592"/>
    </location>
</feature>
<gene>
    <name evidence="9" type="primary">fhuB</name>
    <name evidence="9" type="ORF">D2V17_20280</name>
</gene>
<feature type="transmembrane region" description="Helical" evidence="8">
    <location>
        <begin position="478"/>
        <end position="499"/>
    </location>
</feature>
<evidence type="ECO:0000256" key="5">
    <source>
        <dbReference type="ARBA" id="ARBA00022692"/>
    </source>
</evidence>
<dbReference type="GO" id="GO:0005886">
    <property type="term" value="C:plasma membrane"/>
    <property type="evidence" value="ECO:0007669"/>
    <property type="project" value="UniProtKB-SubCell"/>
</dbReference>
<keyword evidence="7 8" id="KW-0472">Membrane</keyword>
<feature type="transmembrane region" description="Helical" evidence="8">
    <location>
        <begin position="246"/>
        <end position="265"/>
    </location>
</feature>
<feature type="transmembrane region" description="Helical" evidence="8">
    <location>
        <begin position="519"/>
        <end position="539"/>
    </location>
</feature>
<dbReference type="PROSITE" id="PS51257">
    <property type="entry name" value="PROKAR_LIPOPROTEIN"/>
    <property type="match status" value="1"/>
</dbReference>
<comment type="subcellular location">
    <subcellularLocation>
        <location evidence="1">Cell membrane</location>
        <topology evidence="1">Multi-pass membrane protein</topology>
    </subcellularLocation>
</comment>
<keyword evidence="4" id="KW-1003">Cell membrane</keyword>
<feature type="transmembrane region" description="Helical" evidence="8">
    <location>
        <begin position="94"/>
        <end position="113"/>
    </location>
</feature>
<comment type="caution">
    <text evidence="9">The sequence shown here is derived from an EMBL/GenBank/DDBJ whole genome shotgun (WGS) entry which is preliminary data.</text>
</comment>
<feature type="transmembrane region" description="Helical" evidence="8">
    <location>
        <begin position="143"/>
        <end position="167"/>
    </location>
</feature>